<evidence type="ECO:0000256" key="5">
    <source>
        <dbReference type="HAMAP-Rule" id="MF_01260"/>
    </source>
</evidence>
<reference evidence="8" key="1">
    <citation type="journal article" date="2019" name="Int. J. Syst. Evol. Microbiol.">
        <title>The Global Catalogue of Microorganisms (GCM) 10K type strain sequencing project: providing services to taxonomists for standard genome sequencing and annotation.</title>
        <authorList>
            <consortium name="The Broad Institute Genomics Platform"/>
            <consortium name="The Broad Institute Genome Sequencing Center for Infectious Disease"/>
            <person name="Wu L."/>
            <person name="Ma J."/>
        </authorList>
    </citation>
    <scope>NUCLEOTIDE SEQUENCE [LARGE SCALE GENOMIC DNA]</scope>
    <source>
        <strain evidence="8">DT28</strain>
    </source>
</reference>
<evidence type="ECO:0000256" key="1">
    <source>
        <dbReference type="ARBA" id="ARBA00022487"/>
    </source>
</evidence>
<name>A0ABV9JFY6_9GAMM</name>
<dbReference type="Proteomes" id="UP001595962">
    <property type="component" value="Unassembled WGS sequence"/>
</dbReference>
<comment type="caution">
    <text evidence="7">The sequence shown here is derived from an EMBL/GenBank/DDBJ whole genome shotgun (WGS) entry which is preliminary data.</text>
</comment>
<evidence type="ECO:0000256" key="4">
    <source>
        <dbReference type="ARBA" id="ARBA00022801"/>
    </source>
</evidence>
<keyword evidence="4 5" id="KW-0378">Hydrolase</keyword>
<dbReference type="Pfam" id="PF00561">
    <property type="entry name" value="Abhydrolase_1"/>
    <property type="match status" value="1"/>
</dbReference>
<dbReference type="InterPro" id="IPR000073">
    <property type="entry name" value="AB_hydrolase_1"/>
</dbReference>
<dbReference type="EMBL" id="JBHSGB010000001">
    <property type="protein sequence ID" value="MFC4653623.1"/>
    <property type="molecule type" value="Genomic_DNA"/>
</dbReference>
<dbReference type="InterPro" id="IPR050266">
    <property type="entry name" value="AB_hydrolase_sf"/>
</dbReference>
<feature type="active site" description="Nucleophile" evidence="5">
    <location>
        <position position="77"/>
    </location>
</feature>
<organism evidence="7 8">
    <name type="scientific">Rheinheimera marina</name>
    <dbReference type="NCBI Taxonomy" id="1774958"/>
    <lineage>
        <taxon>Bacteria</taxon>
        <taxon>Pseudomonadati</taxon>
        <taxon>Pseudomonadota</taxon>
        <taxon>Gammaproteobacteria</taxon>
        <taxon>Chromatiales</taxon>
        <taxon>Chromatiaceae</taxon>
        <taxon>Rheinheimera</taxon>
    </lineage>
</organism>
<comment type="subcellular location">
    <subcellularLocation>
        <location evidence="5">Cytoplasm</location>
    </subcellularLocation>
</comment>
<gene>
    <name evidence="5 7" type="primary">bioH</name>
    <name evidence="7" type="ORF">ACFO3I_01160</name>
</gene>
<keyword evidence="2 5" id="KW-0963">Cytoplasm</keyword>
<proteinExistence type="inferred from homology"/>
<comment type="similarity">
    <text evidence="5">Belongs to the AB hydrolase superfamily. Carboxylesterase BioH family.</text>
</comment>
<sequence>MVKSPLNTSTLVLLHGWGLNQQVWSQFLPLLPAGQPVLTLNIPGYGGSPAPEPYKLELVLEQLAAQIPPQSVLVGWSLGGLLAIELAARYPEKVSRLGLVASSPKFLKDAGWPGMDAAVMRQFAQSLQQDLATTVDRFLAIQAMGSSSARQDIKLLRQAVLSLPLPSAHSLNQGLTWLAELDARPLLQALPIAVSGLYGRLDSLVPAAVLAELQRLKPEADWTLLDKASHAPFISHPDLFLSWVLKLL</sequence>
<comment type="function">
    <text evidence="5">The physiological role of BioH is to remove the methyl group introduced by BioC when the pimeloyl moiety is complete. It allows to synthesize pimeloyl-ACP via the fatty acid synthetic pathway through the hydrolysis of the ester bonds of pimeloyl-ACP esters.</text>
</comment>
<comment type="catalytic activity">
    <reaction evidence="5">
        <text>6-carboxyhexanoyl-[ACP] methyl ester + H2O = 6-carboxyhexanoyl-[ACP] + methanol + H(+)</text>
        <dbReference type="Rhea" id="RHEA:42700"/>
        <dbReference type="Rhea" id="RHEA-COMP:9955"/>
        <dbReference type="Rhea" id="RHEA-COMP:10186"/>
        <dbReference type="ChEBI" id="CHEBI:15377"/>
        <dbReference type="ChEBI" id="CHEBI:15378"/>
        <dbReference type="ChEBI" id="CHEBI:17790"/>
        <dbReference type="ChEBI" id="CHEBI:78846"/>
        <dbReference type="ChEBI" id="CHEBI:82735"/>
        <dbReference type="EC" id="3.1.1.85"/>
    </reaction>
</comment>
<evidence type="ECO:0000259" key="6">
    <source>
        <dbReference type="Pfam" id="PF00561"/>
    </source>
</evidence>
<evidence type="ECO:0000256" key="3">
    <source>
        <dbReference type="ARBA" id="ARBA00022756"/>
    </source>
</evidence>
<feature type="binding site" evidence="5">
    <location>
        <position position="17"/>
    </location>
    <ligand>
        <name>substrate</name>
    </ligand>
</feature>
<feature type="active site" evidence="5">
    <location>
        <position position="230"/>
    </location>
</feature>
<dbReference type="InterPro" id="IPR010076">
    <property type="entry name" value="BioH"/>
</dbReference>
<dbReference type="GO" id="GO:0090499">
    <property type="term" value="F:pimelyl-[acyl-carrier protein] methyl ester esterase activity"/>
    <property type="evidence" value="ECO:0007669"/>
    <property type="project" value="UniProtKB-EC"/>
</dbReference>
<dbReference type="NCBIfam" id="TIGR01738">
    <property type="entry name" value="bioH"/>
    <property type="match status" value="1"/>
</dbReference>
<feature type="binding site" evidence="5">
    <location>
        <begin position="77"/>
        <end position="78"/>
    </location>
    <ligand>
        <name>substrate</name>
    </ligand>
</feature>
<feature type="binding site" evidence="5">
    <location>
        <begin position="138"/>
        <end position="142"/>
    </location>
    <ligand>
        <name>substrate</name>
    </ligand>
</feature>
<dbReference type="HAMAP" id="MF_01260">
    <property type="entry name" value="Carboxylester"/>
    <property type="match status" value="1"/>
</dbReference>
<evidence type="ECO:0000256" key="2">
    <source>
        <dbReference type="ARBA" id="ARBA00022490"/>
    </source>
</evidence>
<protein>
    <recommendedName>
        <fullName evidence="5">Pimeloyl-[acyl-carrier protein] methyl ester esterase</fullName>
        <ecNumber evidence="5">3.1.1.85</ecNumber>
    </recommendedName>
    <alternativeName>
        <fullName evidence="5">Biotin synthesis protein BioH</fullName>
    </alternativeName>
    <alternativeName>
        <fullName evidence="5">Carboxylesterase BioH</fullName>
    </alternativeName>
</protein>
<keyword evidence="3 5" id="KW-0093">Biotin biosynthesis</keyword>
<dbReference type="InterPro" id="IPR029058">
    <property type="entry name" value="AB_hydrolase_fold"/>
</dbReference>
<dbReference type="PANTHER" id="PTHR43798">
    <property type="entry name" value="MONOACYLGLYCEROL LIPASE"/>
    <property type="match status" value="1"/>
</dbReference>
<comment type="subunit">
    <text evidence="5">Monomer.</text>
</comment>
<evidence type="ECO:0000313" key="8">
    <source>
        <dbReference type="Proteomes" id="UP001595962"/>
    </source>
</evidence>
<dbReference type="SUPFAM" id="SSF53474">
    <property type="entry name" value="alpha/beta-Hydrolases"/>
    <property type="match status" value="1"/>
</dbReference>
<feature type="active site" evidence="5">
    <location>
        <position position="202"/>
    </location>
</feature>
<feature type="binding site" evidence="5">
    <location>
        <position position="230"/>
    </location>
    <ligand>
        <name>substrate</name>
    </ligand>
</feature>
<keyword evidence="1 5" id="KW-0719">Serine esterase</keyword>
<dbReference type="RefSeq" id="WP_377331045.1">
    <property type="nucleotide sequence ID" value="NZ_JBHSGB010000001.1"/>
</dbReference>
<comment type="pathway">
    <text evidence="5">Cofactor biosynthesis; biotin biosynthesis.</text>
</comment>
<accession>A0ABV9JFY6</accession>
<dbReference type="Gene3D" id="3.40.50.1820">
    <property type="entry name" value="alpha/beta hydrolase"/>
    <property type="match status" value="1"/>
</dbReference>
<dbReference type="PANTHER" id="PTHR43798:SF31">
    <property type="entry name" value="AB HYDROLASE SUPERFAMILY PROTEIN YCLE"/>
    <property type="match status" value="1"/>
</dbReference>
<keyword evidence="8" id="KW-1185">Reference proteome</keyword>
<feature type="domain" description="AB hydrolase-1" evidence="6">
    <location>
        <begin position="10"/>
        <end position="237"/>
    </location>
</feature>
<dbReference type="EC" id="3.1.1.85" evidence="5"/>
<evidence type="ECO:0000313" key="7">
    <source>
        <dbReference type="EMBL" id="MFC4653623.1"/>
    </source>
</evidence>